<dbReference type="Proteomes" id="UP000887565">
    <property type="component" value="Unplaced"/>
</dbReference>
<evidence type="ECO:0000313" key="1">
    <source>
        <dbReference type="Proteomes" id="UP000887565"/>
    </source>
</evidence>
<dbReference type="AlphaFoldDB" id="A0A915ID13"/>
<evidence type="ECO:0000313" key="2">
    <source>
        <dbReference type="WBParaSite" id="nRc.2.0.1.t11678-RA"/>
    </source>
</evidence>
<accession>A0A915ID13</accession>
<keyword evidence="1" id="KW-1185">Reference proteome</keyword>
<sequence length="68" mass="7769">MLNNQIASTPKTNFYPRTTKLVGALAGHVSQASWTQFITTILLKLGWRFVTDDDNEADCIIINQRWED</sequence>
<reference evidence="2" key="1">
    <citation type="submission" date="2022-11" db="UniProtKB">
        <authorList>
            <consortium name="WormBaseParasite"/>
        </authorList>
    </citation>
    <scope>IDENTIFICATION</scope>
</reference>
<name>A0A915ID13_ROMCU</name>
<proteinExistence type="predicted"/>
<protein>
    <submittedName>
        <fullName evidence="2">Uncharacterized protein</fullName>
    </submittedName>
</protein>
<organism evidence="1 2">
    <name type="scientific">Romanomermis culicivorax</name>
    <name type="common">Nematode worm</name>
    <dbReference type="NCBI Taxonomy" id="13658"/>
    <lineage>
        <taxon>Eukaryota</taxon>
        <taxon>Metazoa</taxon>
        <taxon>Ecdysozoa</taxon>
        <taxon>Nematoda</taxon>
        <taxon>Enoplea</taxon>
        <taxon>Dorylaimia</taxon>
        <taxon>Mermithida</taxon>
        <taxon>Mermithoidea</taxon>
        <taxon>Mermithidae</taxon>
        <taxon>Romanomermis</taxon>
    </lineage>
</organism>
<dbReference type="WBParaSite" id="nRc.2.0.1.t11678-RA">
    <property type="protein sequence ID" value="nRc.2.0.1.t11678-RA"/>
    <property type="gene ID" value="nRc.2.0.1.g11678"/>
</dbReference>